<dbReference type="SMART" id="SM00346">
    <property type="entry name" value="HTH_ICLR"/>
    <property type="match status" value="1"/>
</dbReference>
<dbReference type="AlphaFoldDB" id="A0A0M7AQC0"/>
<proteinExistence type="predicted"/>
<evidence type="ECO:0000259" key="5">
    <source>
        <dbReference type="PROSITE" id="PS51078"/>
    </source>
</evidence>
<dbReference type="InterPro" id="IPR005471">
    <property type="entry name" value="Tscrpt_reg_IclR_N"/>
</dbReference>
<dbReference type="InterPro" id="IPR036388">
    <property type="entry name" value="WH-like_DNA-bd_sf"/>
</dbReference>
<evidence type="ECO:0000313" key="7">
    <source>
        <dbReference type="Proteomes" id="UP000049983"/>
    </source>
</evidence>
<feature type="domain" description="HTH iclR-type" evidence="4">
    <location>
        <begin position="17"/>
        <end position="79"/>
    </location>
</feature>
<dbReference type="PROSITE" id="PS51077">
    <property type="entry name" value="HTH_ICLR"/>
    <property type="match status" value="1"/>
</dbReference>
<keyword evidence="2" id="KW-0238">DNA-binding</keyword>
<dbReference type="GO" id="GO:0003677">
    <property type="term" value="F:DNA binding"/>
    <property type="evidence" value="ECO:0007669"/>
    <property type="project" value="UniProtKB-KW"/>
</dbReference>
<feature type="domain" description="IclR-ED" evidence="5">
    <location>
        <begin position="73"/>
        <end position="255"/>
    </location>
</feature>
<dbReference type="Proteomes" id="UP000049983">
    <property type="component" value="Unassembled WGS sequence"/>
</dbReference>
<evidence type="ECO:0000256" key="2">
    <source>
        <dbReference type="ARBA" id="ARBA00023125"/>
    </source>
</evidence>
<dbReference type="STRING" id="311410.LA5095_03662"/>
<dbReference type="GO" id="GO:0003700">
    <property type="term" value="F:DNA-binding transcription factor activity"/>
    <property type="evidence" value="ECO:0007669"/>
    <property type="project" value="TreeGrafter"/>
</dbReference>
<keyword evidence="1" id="KW-0805">Transcription regulation</keyword>
<organism evidence="6 7">
    <name type="scientific">Roseibium album</name>
    <dbReference type="NCBI Taxonomy" id="311410"/>
    <lineage>
        <taxon>Bacteria</taxon>
        <taxon>Pseudomonadati</taxon>
        <taxon>Pseudomonadota</taxon>
        <taxon>Alphaproteobacteria</taxon>
        <taxon>Hyphomicrobiales</taxon>
        <taxon>Stappiaceae</taxon>
        <taxon>Roseibium</taxon>
    </lineage>
</organism>
<evidence type="ECO:0000259" key="4">
    <source>
        <dbReference type="PROSITE" id="PS51077"/>
    </source>
</evidence>
<dbReference type="PANTHER" id="PTHR30136:SF35">
    <property type="entry name" value="HTH-TYPE TRANSCRIPTIONAL REGULATOR RV1719"/>
    <property type="match status" value="1"/>
</dbReference>
<keyword evidence="3" id="KW-0804">Transcription</keyword>
<keyword evidence="7" id="KW-1185">Reference proteome</keyword>
<dbReference type="Gene3D" id="1.10.10.10">
    <property type="entry name" value="Winged helix-like DNA-binding domain superfamily/Winged helix DNA-binding domain"/>
    <property type="match status" value="1"/>
</dbReference>
<dbReference type="SUPFAM" id="SSF55781">
    <property type="entry name" value="GAF domain-like"/>
    <property type="match status" value="1"/>
</dbReference>
<dbReference type="PROSITE" id="PS51078">
    <property type="entry name" value="ICLR_ED"/>
    <property type="match status" value="1"/>
</dbReference>
<accession>A0A0M7AQC0</accession>
<dbReference type="InterPro" id="IPR014757">
    <property type="entry name" value="Tscrpt_reg_IclR_C"/>
</dbReference>
<dbReference type="GO" id="GO:0045892">
    <property type="term" value="P:negative regulation of DNA-templated transcription"/>
    <property type="evidence" value="ECO:0007669"/>
    <property type="project" value="TreeGrafter"/>
</dbReference>
<dbReference type="Gene3D" id="3.30.450.40">
    <property type="match status" value="1"/>
</dbReference>
<reference evidence="7" key="1">
    <citation type="submission" date="2015-07" db="EMBL/GenBank/DDBJ databases">
        <authorList>
            <person name="Rodrigo-Torres Lidia"/>
            <person name="Arahal R.David."/>
        </authorList>
    </citation>
    <scope>NUCLEOTIDE SEQUENCE [LARGE SCALE GENOMIC DNA]</scope>
    <source>
        <strain evidence="7">CECT 5096</strain>
    </source>
</reference>
<dbReference type="PANTHER" id="PTHR30136">
    <property type="entry name" value="HELIX-TURN-HELIX TRANSCRIPTIONAL REGULATOR, ICLR FAMILY"/>
    <property type="match status" value="1"/>
</dbReference>
<dbReference type="Pfam" id="PF09339">
    <property type="entry name" value="HTH_IclR"/>
    <property type="match status" value="1"/>
</dbReference>
<evidence type="ECO:0000256" key="1">
    <source>
        <dbReference type="ARBA" id="ARBA00023015"/>
    </source>
</evidence>
<protein>
    <submittedName>
        <fullName evidence="6">Toluene tolerance pump ttgGHI operon repressor</fullName>
    </submittedName>
</protein>
<dbReference type="InterPro" id="IPR036390">
    <property type="entry name" value="WH_DNA-bd_sf"/>
</dbReference>
<evidence type="ECO:0000256" key="3">
    <source>
        <dbReference type="ARBA" id="ARBA00023163"/>
    </source>
</evidence>
<dbReference type="InterPro" id="IPR050707">
    <property type="entry name" value="HTH_MetabolicPath_Reg"/>
</dbReference>
<dbReference type="InterPro" id="IPR029016">
    <property type="entry name" value="GAF-like_dom_sf"/>
</dbReference>
<evidence type="ECO:0000313" key="6">
    <source>
        <dbReference type="EMBL" id="CTQ76939.1"/>
    </source>
</evidence>
<dbReference type="Pfam" id="PF01614">
    <property type="entry name" value="IclR_C"/>
    <property type="match status" value="1"/>
</dbReference>
<dbReference type="EMBL" id="CXWC01000013">
    <property type="protein sequence ID" value="CTQ76939.1"/>
    <property type="molecule type" value="Genomic_DNA"/>
</dbReference>
<sequence length="255" mass="27724">MVLTMESEKKIQTNQGVQVISRAAEILRVLKNDNTGLSLGQIAERVHLPRSTVQRIVNALLTERLVMSSSAEGGLRLGSEIQSLAAAGRVNMTELVHPVLTDLAKRTKETVDLAVLRDDHMVFLDQVVGTHRLRTVSAVGEVFPMTDTANGKAALSLFEDDRVVAIASRELKNAGQSQRPLSDFLKEIEDIRETGIAWDLDEHTQGISAAGFAFQDPVGLVYAISVPVPSHRFAGLRESLAKQLLGAREAVAKLV</sequence>
<name>A0A0M7AQC0_9HYPH</name>
<dbReference type="SUPFAM" id="SSF46785">
    <property type="entry name" value="Winged helix' DNA-binding domain"/>
    <property type="match status" value="1"/>
</dbReference>
<gene>
    <name evidence="6" type="primary">ttgV</name>
    <name evidence="6" type="ORF">LA5096_04944</name>
</gene>